<keyword evidence="6" id="KW-1185">Reference proteome</keyword>
<feature type="active site" description="Tele-UMP-histidine intermediate" evidence="2">
    <location>
        <position position="149"/>
    </location>
</feature>
<keyword evidence="5" id="KW-0548">Nucleotidyltransferase</keyword>
<feature type="binding site" evidence="3">
    <location>
        <position position="45"/>
    </location>
    <ligand>
        <name>Zn(2+)</name>
        <dbReference type="ChEBI" id="CHEBI:29105"/>
    </ligand>
</feature>
<feature type="binding site" evidence="3">
    <location>
        <position position="96"/>
    </location>
    <ligand>
        <name>Zn(2+)</name>
        <dbReference type="ChEBI" id="CHEBI:29105"/>
    </ligand>
</feature>
<dbReference type="PANTHER" id="PTHR42763:SF2">
    <property type="entry name" value="ADP-GLUCOSE PHOSPHORYLASE"/>
    <property type="match status" value="1"/>
</dbReference>
<dbReference type="InterPro" id="IPR032576">
    <property type="entry name" value="DUF4921"/>
</dbReference>
<name>A0A1M4TX65_9CLOT</name>
<dbReference type="GO" id="GO:0008108">
    <property type="term" value="F:UDP-glucose:hexose-1-phosphate uridylyltransferase activity"/>
    <property type="evidence" value="ECO:0007669"/>
    <property type="project" value="UniProtKB-UniRule"/>
</dbReference>
<dbReference type="AlphaFoldDB" id="A0A1M4TX65"/>
<dbReference type="Gene3D" id="3.30.428.10">
    <property type="entry name" value="HIT-like"/>
    <property type="match status" value="2"/>
</dbReference>
<dbReference type="Proteomes" id="UP000184423">
    <property type="component" value="Unassembled WGS sequence"/>
</dbReference>
<evidence type="ECO:0000259" key="4">
    <source>
        <dbReference type="Pfam" id="PF16268"/>
    </source>
</evidence>
<evidence type="ECO:0000313" key="5">
    <source>
        <dbReference type="EMBL" id="SHE49075.1"/>
    </source>
</evidence>
<dbReference type="InterPro" id="IPR001937">
    <property type="entry name" value="GalP_UDPtransf1"/>
</dbReference>
<keyword evidence="5" id="KW-0808">Transferase</keyword>
<dbReference type="EC" id="2.7.7.12" evidence="1"/>
<dbReference type="NCBIfam" id="TIGR00209">
    <property type="entry name" value="galT_1"/>
    <property type="match status" value="1"/>
</dbReference>
<feature type="binding site" evidence="3">
    <location>
        <position position="147"/>
    </location>
    <ligand>
        <name>Zn(2+)</name>
        <dbReference type="ChEBI" id="CHEBI:29105"/>
    </ligand>
</feature>
<dbReference type="PANTHER" id="PTHR42763">
    <property type="entry name" value="ADP-GLUCOSE PHOSPHORYLASE"/>
    <property type="match status" value="1"/>
</dbReference>
<dbReference type="Pfam" id="PF16268">
    <property type="entry name" value="DUF4921"/>
    <property type="match status" value="1"/>
</dbReference>
<gene>
    <name evidence="5" type="ORF">SAMN02746091_00515</name>
</gene>
<dbReference type="EMBL" id="FQVG01000005">
    <property type="protein sequence ID" value="SHE49075.1"/>
    <property type="molecule type" value="Genomic_DNA"/>
</dbReference>
<dbReference type="GO" id="GO:0006012">
    <property type="term" value="P:galactose metabolic process"/>
    <property type="evidence" value="ECO:0007669"/>
    <property type="project" value="UniProtKB-UniRule"/>
</dbReference>
<accession>A0A1M4TX65</accession>
<feature type="domain" description="DUF4921" evidence="4">
    <location>
        <begin position="93"/>
        <end position="306"/>
    </location>
</feature>
<evidence type="ECO:0000256" key="2">
    <source>
        <dbReference type="PIRSR" id="PIRSR000808-1"/>
    </source>
</evidence>
<dbReference type="SUPFAM" id="SSF54197">
    <property type="entry name" value="HIT-like"/>
    <property type="match status" value="2"/>
</dbReference>
<dbReference type="GO" id="GO:0008270">
    <property type="term" value="F:zinc ion binding"/>
    <property type="evidence" value="ECO:0007669"/>
    <property type="project" value="InterPro"/>
</dbReference>
<protein>
    <recommendedName>
        <fullName evidence="1">Galactose-1-phosphate uridylyltransferase</fullName>
        <ecNumber evidence="1">2.7.7.12</ecNumber>
    </recommendedName>
</protein>
<sequence length="316" mass="36985">MSNFRISFETGEQVIFSAKRADRPKDFLDKNTTDYVEYKKECPFCVGNEESTPPTIYKIGDPWIMRVVENKYPAVTMQNEQDVKGIHYVVVESNKHNCSIDNFNLEDLERLIKLYIRVSADIYKNPDIQYVQIFKNYKREAGASLEHPHSQIIGVSFIPNNILKELDVSRDYYYGKESCIYCDEIEKEVNLNKRIVIENEYFVVLCPYASLYQYQTQILPKRHLSSLFSLTEDEIRGLAYTIKDLFERYNRNLGDIAYNMYFHCINREVKEYHLHIDICPRTNIHAGFEISTGAIINSVYPEDAAEVLRDKEVNKG</sequence>
<evidence type="ECO:0000256" key="1">
    <source>
        <dbReference type="NCBIfam" id="TIGR00209"/>
    </source>
</evidence>
<feature type="binding site" evidence="3">
    <location>
        <position position="42"/>
    </location>
    <ligand>
        <name>Zn(2+)</name>
        <dbReference type="ChEBI" id="CHEBI:29105"/>
    </ligand>
</feature>
<keyword evidence="3" id="KW-0479">Metal-binding</keyword>
<dbReference type="RefSeq" id="WP_073247831.1">
    <property type="nucleotide sequence ID" value="NZ_FQVG01000005.1"/>
</dbReference>
<organism evidence="5 6">
    <name type="scientific">Caloramator proteoclasticus DSM 10124</name>
    <dbReference type="NCBI Taxonomy" id="1121262"/>
    <lineage>
        <taxon>Bacteria</taxon>
        <taxon>Bacillati</taxon>
        <taxon>Bacillota</taxon>
        <taxon>Clostridia</taxon>
        <taxon>Eubacteriales</taxon>
        <taxon>Clostridiaceae</taxon>
        <taxon>Caloramator</taxon>
    </lineage>
</organism>
<dbReference type="PIRSF" id="PIRSF000808">
    <property type="entry name" value="GalT"/>
    <property type="match status" value="1"/>
</dbReference>
<evidence type="ECO:0000313" key="6">
    <source>
        <dbReference type="Proteomes" id="UP000184423"/>
    </source>
</evidence>
<evidence type="ECO:0000256" key="3">
    <source>
        <dbReference type="PIRSR" id="PIRSR000808-3"/>
    </source>
</evidence>
<comment type="cofactor">
    <cofactor evidence="3">
        <name>Zn(2+)</name>
        <dbReference type="ChEBI" id="CHEBI:29105"/>
    </cofactor>
    <text evidence="3">Binds 1 zinc ion per subunit.</text>
</comment>
<keyword evidence="3" id="KW-0862">Zinc</keyword>
<reference evidence="6" key="1">
    <citation type="submission" date="2016-11" db="EMBL/GenBank/DDBJ databases">
        <authorList>
            <person name="Varghese N."/>
            <person name="Submissions S."/>
        </authorList>
    </citation>
    <scope>NUCLEOTIDE SEQUENCE [LARGE SCALE GENOMIC DNA]</scope>
    <source>
        <strain evidence="6">DSM 10124</strain>
    </source>
</reference>
<proteinExistence type="predicted"/>
<dbReference type="InterPro" id="IPR053177">
    <property type="entry name" value="ADP-glucose_phosphorylase"/>
</dbReference>
<dbReference type="InterPro" id="IPR036265">
    <property type="entry name" value="HIT-like_sf"/>
</dbReference>